<dbReference type="InterPro" id="IPR032567">
    <property type="entry name" value="RTL1-rel"/>
</dbReference>
<dbReference type="InterPro" id="IPR043502">
    <property type="entry name" value="DNA/RNA_pol_sf"/>
</dbReference>
<comment type="caution">
    <text evidence="1">The sequence shown here is derived from an EMBL/GenBank/DDBJ whole genome shotgun (WGS) entry which is preliminary data.</text>
</comment>
<dbReference type="Pfam" id="PF08284">
    <property type="entry name" value="RVP_2"/>
    <property type="match status" value="1"/>
</dbReference>
<protein>
    <submittedName>
        <fullName evidence="1">Uncharacterized protein</fullName>
    </submittedName>
</protein>
<dbReference type="Proteomes" id="UP000257109">
    <property type="component" value="Unassembled WGS sequence"/>
</dbReference>
<reference evidence="1" key="1">
    <citation type="submission" date="2018-05" db="EMBL/GenBank/DDBJ databases">
        <title>Draft genome of Mucuna pruriens seed.</title>
        <authorList>
            <person name="Nnadi N.E."/>
            <person name="Vos R."/>
            <person name="Hasami M.H."/>
            <person name="Devisetty U.K."/>
            <person name="Aguiy J.C."/>
        </authorList>
    </citation>
    <scope>NUCLEOTIDE SEQUENCE [LARGE SCALE GENOMIC DNA]</scope>
    <source>
        <strain evidence="1">JCA_2017</strain>
    </source>
</reference>
<dbReference type="PANTHER" id="PTHR15503">
    <property type="entry name" value="LDOC1 RELATED"/>
    <property type="match status" value="1"/>
</dbReference>
<dbReference type="SUPFAM" id="SSF56672">
    <property type="entry name" value="DNA/RNA polymerases"/>
    <property type="match status" value="1"/>
</dbReference>
<name>A0A371H4I9_MUCPR</name>
<gene>
    <name evidence="1" type="ORF">CR513_19623</name>
</gene>
<evidence type="ECO:0000313" key="2">
    <source>
        <dbReference type="Proteomes" id="UP000257109"/>
    </source>
</evidence>
<dbReference type="AlphaFoldDB" id="A0A371H4I9"/>
<organism evidence="1 2">
    <name type="scientific">Mucuna pruriens</name>
    <name type="common">Velvet bean</name>
    <name type="synonym">Dolichos pruriens</name>
    <dbReference type="NCBI Taxonomy" id="157652"/>
    <lineage>
        <taxon>Eukaryota</taxon>
        <taxon>Viridiplantae</taxon>
        <taxon>Streptophyta</taxon>
        <taxon>Embryophyta</taxon>
        <taxon>Tracheophyta</taxon>
        <taxon>Spermatophyta</taxon>
        <taxon>Magnoliopsida</taxon>
        <taxon>eudicotyledons</taxon>
        <taxon>Gunneridae</taxon>
        <taxon>Pentapetalae</taxon>
        <taxon>rosids</taxon>
        <taxon>fabids</taxon>
        <taxon>Fabales</taxon>
        <taxon>Fabaceae</taxon>
        <taxon>Papilionoideae</taxon>
        <taxon>50 kb inversion clade</taxon>
        <taxon>NPAAA clade</taxon>
        <taxon>indigoferoid/millettioid clade</taxon>
        <taxon>Phaseoleae</taxon>
        <taxon>Mucuna</taxon>
    </lineage>
</organism>
<accession>A0A371H4I9</accession>
<feature type="non-terminal residue" evidence="1">
    <location>
        <position position="1"/>
    </location>
</feature>
<evidence type="ECO:0000313" key="1">
    <source>
        <dbReference type="EMBL" id="RDX97586.1"/>
    </source>
</evidence>
<sequence>RVNKENFWRGRMRIRRNNLKELGPCLEVDILGKGNKKSHLKEVMAGKNDHAIVDTLMALVEVVSGIKGLCLPNQLRVVVEELFRILHLSIICFNYRKQGHMVRNYTIPKKEEFGAGGSSQSTRLKTIGRVFALSGVEASESENLIQGTCFINSYPLIVLFDSRATHSFISHGCTSLPKLLSSLKYDLIIDTLAKNLITTSIIDQPCPDKLFRKIHCLWVSMEDKDERCITANQAEAFLKENAQAYLMLSSLNVEKDMVASDMPIVRDFPEVFPKDVSSFPLKYDIEFSIYLIPRLTSISITPYRMTSLNISSWGAPILLVKKDRSMRLCISYHQLDEVTIRNYQGYFSLYISLSRSGITSLWILCQVCLKPK</sequence>
<dbReference type="PANTHER" id="PTHR15503:SF45">
    <property type="entry name" value="RNA-DIRECTED DNA POLYMERASE HOMOLOG"/>
    <property type="match status" value="1"/>
</dbReference>
<keyword evidence="2" id="KW-1185">Reference proteome</keyword>
<dbReference type="Gene3D" id="3.10.10.10">
    <property type="entry name" value="HIV Type 1 Reverse Transcriptase, subunit A, domain 1"/>
    <property type="match status" value="1"/>
</dbReference>
<dbReference type="OrthoDB" id="1731756at2759"/>
<dbReference type="EMBL" id="QJKJ01003617">
    <property type="protein sequence ID" value="RDX97586.1"/>
    <property type="molecule type" value="Genomic_DNA"/>
</dbReference>
<proteinExistence type="predicted"/>